<proteinExistence type="predicted"/>
<dbReference type="InterPro" id="IPR032675">
    <property type="entry name" value="LRR_dom_sf"/>
</dbReference>
<dbReference type="SMART" id="SM00256">
    <property type="entry name" value="FBOX"/>
    <property type="match status" value="1"/>
</dbReference>
<dbReference type="InterPro" id="IPR036047">
    <property type="entry name" value="F-box-like_dom_sf"/>
</dbReference>
<dbReference type="InterPro" id="IPR006553">
    <property type="entry name" value="Leu-rich_rpt_Cys-con_subtyp"/>
</dbReference>
<dbReference type="CDD" id="cd22159">
    <property type="entry name" value="F-box_AtTIR1-like"/>
    <property type="match status" value="1"/>
</dbReference>
<dbReference type="SMART" id="SM00367">
    <property type="entry name" value="LRR_CC"/>
    <property type="match status" value="3"/>
</dbReference>
<dbReference type="PROSITE" id="PS50181">
    <property type="entry name" value="FBOX"/>
    <property type="match status" value="1"/>
</dbReference>
<dbReference type="PANTHER" id="PTHR13318:SF148">
    <property type="entry name" value="F-BOX PROTEIN MAX2"/>
    <property type="match status" value="1"/>
</dbReference>
<evidence type="ECO:0000259" key="1">
    <source>
        <dbReference type="PROSITE" id="PS50181"/>
    </source>
</evidence>
<reference evidence="2" key="1">
    <citation type="journal article" date="2022" name="Cell">
        <title>Repeat-based holocentromeres influence genome architecture and karyotype evolution.</title>
        <authorList>
            <person name="Hofstatter P.G."/>
            <person name="Thangavel G."/>
            <person name="Lux T."/>
            <person name="Neumann P."/>
            <person name="Vondrak T."/>
            <person name="Novak P."/>
            <person name="Zhang M."/>
            <person name="Costa L."/>
            <person name="Castellani M."/>
            <person name="Scott A."/>
            <person name="Toegelov H."/>
            <person name="Fuchs J."/>
            <person name="Mata-Sucre Y."/>
            <person name="Dias Y."/>
            <person name="Vanzela A.L.L."/>
            <person name="Huettel B."/>
            <person name="Almeida C.C.S."/>
            <person name="Simkova H."/>
            <person name="Souza G."/>
            <person name="Pedrosa-Harand A."/>
            <person name="Macas J."/>
            <person name="Mayer K.F.X."/>
            <person name="Houben A."/>
            <person name="Marques A."/>
        </authorList>
    </citation>
    <scope>NUCLEOTIDE SEQUENCE</scope>
    <source>
        <strain evidence="2">RhyBre1mFocal</strain>
    </source>
</reference>
<evidence type="ECO:0000313" key="2">
    <source>
        <dbReference type="EMBL" id="KAJ1704477.1"/>
    </source>
</evidence>
<dbReference type="Pfam" id="PF12937">
    <property type="entry name" value="F-box-like"/>
    <property type="match status" value="1"/>
</dbReference>
<dbReference type="GO" id="GO:0019005">
    <property type="term" value="C:SCF ubiquitin ligase complex"/>
    <property type="evidence" value="ECO:0007669"/>
    <property type="project" value="TreeGrafter"/>
</dbReference>
<dbReference type="InterPro" id="IPR001810">
    <property type="entry name" value="F-box_dom"/>
</dbReference>
<organism evidence="2 3">
    <name type="scientific">Rhynchospora breviuscula</name>
    <dbReference type="NCBI Taxonomy" id="2022672"/>
    <lineage>
        <taxon>Eukaryota</taxon>
        <taxon>Viridiplantae</taxon>
        <taxon>Streptophyta</taxon>
        <taxon>Embryophyta</taxon>
        <taxon>Tracheophyta</taxon>
        <taxon>Spermatophyta</taxon>
        <taxon>Magnoliopsida</taxon>
        <taxon>Liliopsida</taxon>
        <taxon>Poales</taxon>
        <taxon>Cyperaceae</taxon>
        <taxon>Cyperoideae</taxon>
        <taxon>Rhynchosporeae</taxon>
        <taxon>Rhynchospora</taxon>
    </lineage>
</organism>
<dbReference type="SUPFAM" id="SSF81383">
    <property type="entry name" value="F-box domain"/>
    <property type="match status" value="1"/>
</dbReference>
<evidence type="ECO:0000313" key="3">
    <source>
        <dbReference type="Proteomes" id="UP001151287"/>
    </source>
</evidence>
<dbReference type="GO" id="GO:0005634">
    <property type="term" value="C:nucleus"/>
    <property type="evidence" value="ECO:0007669"/>
    <property type="project" value="TreeGrafter"/>
</dbReference>
<dbReference type="OrthoDB" id="550575at2759"/>
<protein>
    <recommendedName>
        <fullName evidence="1">F-box domain-containing protein</fullName>
    </recommendedName>
</protein>
<comment type="caution">
    <text evidence="2">The sequence shown here is derived from an EMBL/GenBank/DDBJ whole genome shotgun (WGS) entry which is preliminary data.</text>
</comment>
<sequence>MALQNAQIPVQIHLHDLPEALLLQIFASIEPTRARNSASLVCRRWRDLERRTRPSLSLRGNPFTTPYPPFPFPRFPSLSSLDLSNLSPWGRVPSHTPLLVGPTLPISFPAVTDLTLYSRDPTALISLTHHWPKMKQVKLVRWHNRPSGADIGSDLSPLFENCTEIEEVDLSEFYCWTEDVTEAVSRHSLVARNLMGLDLMLANATDGFRASELISISEACPNLRRLSAPCAFNPRYIDFINDATLLRIATNCPHLTTLHLVDTTPITLNNNPGPANNLQENNPSTITPTGLESLFSSLPLLTDFSLDLSHPILEAGPALESLGQRRASLIKNLKLGNFQGVCIGKWLHLDGVSVCGGLESLCLKNCGDVSDGSLAAIARGCTRLSKFELIGCDLVTELGIKKLALGLRRTLKEFCVSRCGLVSAPALVKALKPLRGRLERLHLDGVWTQPEAKKVNVLERQSDVGEHGVLGENNDLNGLCEPRSKRSRHRYEEDVELSFGDTTTVNGECSQWHYYQSWDNLRELSLWLPAGEFLSPLLEIGLDDCPNMSSIIIKVEGNCRAKPDPHTFGMNFLSIFPNLSKMKLDLGEAIGYAFTAPFGQMDLSLWERFYLHGIGELLSLQELDYWPPQDREVNQRTLSLPAAGLIQGCYNLRKLFIHGTAHEHFMRFFLQMMHLRDVQLREDYYPAPEDDMSTEMRDESCRRFELALNSRRVLD</sequence>
<dbReference type="AlphaFoldDB" id="A0A9Q0D269"/>
<name>A0A9Q0D269_9POAL</name>
<dbReference type="PANTHER" id="PTHR13318">
    <property type="entry name" value="PARTNER OF PAIRED, ISOFORM B-RELATED"/>
    <property type="match status" value="1"/>
</dbReference>
<feature type="domain" description="F-box" evidence="1">
    <location>
        <begin position="11"/>
        <end position="48"/>
    </location>
</feature>
<gene>
    <name evidence="2" type="ORF">LUZ63_004256</name>
</gene>
<dbReference type="Gene3D" id="3.80.10.10">
    <property type="entry name" value="Ribonuclease Inhibitor"/>
    <property type="match status" value="1"/>
</dbReference>
<dbReference type="Gene3D" id="1.20.1280.50">
    <property type="match status" value="1"/>
</dbReference>
<accession>A0A9Q0D269</accession>
<dbReference type="Proteomes" id="UP001151287">
    <property type="component" value="Unassembled WGS sequence"/>
</dbReference>
<dbReference type="EMBL" id="JAMQYH010000001">
    <property type="protein sequence ID" value="KAJ1704477.1"/>
    <property type="molecule type" value="Genomic_DNA"/>
</dbReference>
<dbReference type="SUPFAM" id="SSF52047">
    <property type="entry name" value="RNI-like"/>
    <property type="match status" value="1"/>
</dbReference>
<keyword evidence="3" id="KW-1185">Reference proteome</keyword>
<dbReference type="GO" id="GO:0031146">
    <property type="term" value="P:SCF-dependent proteasomal ubiquitin-dependent protein catabolic process"/>
    <property type="evidence" value="ECO:0007669"/>
    <property type="project" value="TreeGrafter"/>
</dbReference>
<dbReference type="FunFam" id="1.20.1280.50:FF:000023">
    <property type="entry name" value="F-box/LRR-repeat protein 4"/>
    <property type="match status" value="1"/>
</dbReference>